<name>A0ABY8XDQ5_9PSEU</name>
<evidence type="ECO:0008006" key="4">
    <source>
        <dbReference type="Google" id="ProtNLM"/>
    </source>
</evidence>
<dbReference type="Proteomes" id="UP001227101">
    <property type="component" value="Chromosome"/>
</dbReference>
<dbReference type="RefSeq" id="WP_285449903.1">
    <property type="nucleotide sequence ID" value="NZ_CP127173.1"/>
</dbReference>
<organism evidence="2 3">
    <name type="scientific">Amycolatopsis nalaikhensis</name>
    <dbReference type="NCBI Taxonomy" id="715472"/>
    <lineage>
        <taxon>Bacteria</taxon>
        <taxon>Bacillati</taxon>
        <taxon>Actinomycetota</taxon>
        <taxon>Actinomycetes</taxon>
        <taxon>Pseudonocardiales</taxon>
        <taxon>Pseudonocardiaceae</taxon>
        <taxon>Amycolatopsis</taxon>
    </lineage>
</organism>
<reference evidence="2 3" key="1">
    <citation type="submission" date="2023-06" db="EMBL/GenBank/DDBJ databases">
        <authorList>
            <person name="Oyuntsetseg B."/>
            <person name="Kim S.B."/>
        </authorList>
    </citation>
    <scope>NUCLEOTIDE SEQUENCE [LARGE SCALE GENOMIC DNA]</scope>
    <source>
        <strain evidence="2 3">2-2</strain>
    </source>
</reference>
<evidence type="ECO:0000313" key="2">
    <source>
        <dbReference type="EMBL" id="WIV53478.1"/>
    </source>
</evidence>
<keyword evidence="1" id="KW-0812">Transmembrane</keyword>
<keyword evidence="1" id="KW-1133">Transmembrane helix</keyword>
<evidence type="ECO:0000256" key="1">
    <source>
        <dbReference type="SAM" id="Phobius"/>
    </source>
</evidence>
<gene>
    <name evidence="2" type="ORF">QP939_31855</name>
</gene>
<keyword evidence="1" id="KW-0472">Membrane</keyword>
<protein>
    <recommendedName>
        <fullName evidence="4">DUF3995 domain-containing protein</fullName>
    </recommendedName>
</protein>
<keyword evidence="3" id="KW-1185">Reference proteome</keyword>
<evidence type="ECO:0000313" key="3">
    <source>
        <dbReference type="Proteomes" id="UP001227101"/>
    </source>
</evidence>
<accession>A0ABY8XDQ5</accession>
<sequence length="168" mass="18188">MVSISVRDGRRPQRWAVLAAHTVPLLTLPSGLWRLALAAGVDVGIRPRPVVTLADSLSFVALSLLCEGLALLTLGLVRPWGERVPAWLPLLGGRRVTPFAAIVPAGLGALALAVVWAYAFRAFPDIGTIEFAGAGWHVLLVACYLPLLLWAPLLAAVTWAYFLRRCRY</sequence>
<feature type="transmembrane region" description="Helical" evidence="1">
    <location>
        <begin position="57"/>
        <end position="77"/>
    </location>
</feature>
<dbReference type="EMBL" id="CP127173">
    <property type="protein sequence ID" value="WIV53478.1"/>
    <property type="molecule type" value="Genomic_DNA"/>
</dbReference>
<feature type="transmembrane region" description="Helical" evidence="1">
    <location>
        <begin position="98"/>
        <end position="119"/>
    </location>
</feature>
<feature type="transmembrane region" description="Helical" evidence="1">
    <location>
        <begin position="139"/>
        <end position="163"/>
    </location>
</feature>
<proteinExistence type="predicted"/>